<proteinExistence type="predicted"/>
<protein>
    <submittedName>
        <fullName evidence="3">Reverse transcriptase domain-containing protein</fullName>
    </submittedName>
</protein>
<dbReference type="WBParaSite" id="TMUE_0000000810.1">
    <property type="protein sequence ID" value="TMUE_0000000810.1"/>
    <property type="gene ID" value="WBGene00295665"/>
</dbReference>
<dbReference type="PANTHER" id="PTHR24559:SF444">
    <property type="entry name" value="REVERSE TRANSCRIPTASE DOMAIN-CONTAINING PROTEIN"/>
    <property type="match status" value="1"/>
</dbReference>
<dbReference type="Gene3D" id="2.40.70.10">
    <property type="entry name" value="Acid Proteases"/>
    <property type="match status" value="1"/>
</dbReference>
<accession>A0A5S6Q0P7</accession>
<dbReference type="PANTHER" id="PTHR24559">
    <property type="entry name" value="TRANSPOSON TY3-I GAG-POL POLYPROTEIN"/>
    <property type="match status" value="1"/>
</dbReference>
<sequence length="264" mass="28654">MSRSGRSTSALTEATTSSVQDVSESQVDFGVDHGGIIQSSATGSEMKIAGTSTVDVSIGRAPAKKHTVLVAHGLTCPCLIGADFLRRHGSVIDFTTGILQIGNYDVELKSESEKDRTIALIGPAQTEPGSCDEVIDAMCSKSTAPQEVLVLLRKTLSKYRDVISTTDDDIGRTSVVRHEIRTGNAKPIKIGPRRTPYRSTMETLVDRMLRQGVIEQASGSWSFPVVLAPKKDGSLRFCVDYRKLNEVTEKMSSPSHVSTMHWTL</sequence>
<organism evidence="2 3">
    <name type="scientific">Trichuris muris</name>
    <name type="common">Mouse whipworm</name>
    <dbReference type="NCBI Taxonomy" id="70415"/>
    <lineage>
        <taxon>Eukaryota</taxon>
        <taxon>Metazoa</taxon>
        <taxon>Ecdysozoa</taxon>
        <taxon>Nematoda</taxon>
        <taxon>Enoplea</taxon>
        <taxon>Dorylaimia</taxon>
        <taxon>Trichinellida</taxon>
        <taxon>Trichuridae</taxon>
        <taxon>Trichuris</taxon>
    </lineage>
</organism>
<dbReference type="Gene3D" id="3.10.10.10">
    <property type="entry name" value="HIV Type 1 Reverse Transcriptase, subunit A, domain 1"/>
    <property type="match status" value="1"/>
</dbReference>
<dbReference type="InterPro" id="IPR053134">
    <property type="entry name" value="RNA-dir_DNA_polymerase"/>
</dbReference>
<evidence type="ECO:0000256" key="1">
    <source>
        <dbReference type="SAM" id="MobiDB-lite"/>
    </source>
</evidence>
<dbReference type="STRING" id="70415.A0A5S6Q0P7"/>
<dbReference type="InterPro" id="IPR021109">
    <property type="entry name" value="Peptidase_aspartic_dom_sf"/>
</dbReference>
<evidence type="ECO:0000313" key="3">
    <source>
        <dbReference type="WBParaSite" id="TMUE_0000000810.1"/>
    </source>
</evidence>
<evidence type="ECO:0000313" key="2">
    <source>
        <dbReference type="Proteomes" id="UP000046395"/>
    </source>
</evidence>
<dbReference type="AlphaFoldDB" id="A0A5S6Q0P7"/>
<dbReference type="Proteomes" id="UP000046395">
    <property type="component" value="Unassembled WGS sequence"/>
</dbReference>
<feature type="compositionally biased region" description="Low complexity" evidence="1">
    <location>
        <begin position="7"/>
        <end position="24"/>
    </location>
</feature>
<keyword evidence="2" id="KW-1185">Reference proteome</keyword>
<reference evidence="3" key="1">
    <citation type="submission" date="2019-12" db="UniProtKB">
        <authorList>
            <consortium name="WormBaseParasite"/>
        </authorList>
    </citation>
    <scope>IDENTIFICATION</scope>
</reference>
<name>A0A5S6Q0P7_TRIMR</name>
<feature type="region of interest" description="Disordered" evidence="1">
    <location>
        <begin position="1"/>
        <end position="24"/>
    </location>
</feature>
<dbReference type="InterPro" id="IPR043502">
    <property type="entry name" value="DNA/RNA_pol_sf"/>
</dbReference>
<dbReference type="SUPFAM" id="SSF56672">
    <property type="entry name" value="DNA/RNA polymerases"/>
    <property type="match status" value="1"/>
</dbReference>